<feature type="compositionally biased region" description="Low complexity" evidence="1">
    <location>
        <begin position="17"/>
        <end position="28"/>
    </location>
</feature>
<organism evidence="2 3">
    <name type="scientific">Paramuricea clavata</name>
    <name type="common">Red gorgonian</name>
    <name type="synonym">Violescent sea-whip</name>
    <dbReference type="NCBI Taxonomy" id="317549"/>
    <lineage>
        <taxon>Eukaryota</taxon>
        <taxon>Metazoa</taxon>
        <taxon>Cnidaria</taxon>
        <taxon>Anthozoa</taxon>
        <taxon>Octocorallia</taxon>
        <taxon>Malacalcyonacea</taxon>
        <taxon>Plexauridae</taxon>
        <taxon>Paramuricea</taxon>
    </lineage>
</organism>
<comment type="caution">
    <text evidence="2">The sequence shown here is derived from an EMBL/GenBank/DDBJ whole genome shotgun (WGS) entry which is preliminary data.</text>
</comment>
<keyword evidence="3" id="KW-1185">Reference proteome</keyword>
<proteinExistence type="predicted"/>
<reference evidence="2" key="1">
    <citation type="submission" date="2020-04" db="EMBL/GenBank/DDBJ databases">
        <authorList>
            <person name="Alioto T."/>
            <person name="Alioto T."/>
            <person name="Gomez Garrido J."/>
        </authorList>
    </citation>
    <scope>NUCLEOTIDE SEQUENCE</scope>
    <source>
        <strain evidence="2">A484AB</strain>
    </source>
</reference>
<dbReference type="Proteomes" id="UP001152795">
    <property type="component" value="Unassembled WGS sequence"/>
</dbReference>
<dbReference type="AlphaFoldDB" id="A0A6S7KGA5"/>
<name>A0A6S7KGA5_PARCT</name>
<protein>
    <submittedName>
        <fullName evidence="2">Uncharacterized protein</fullName>
    </submittedName>
</protein>
<accession>A0A6S7KGA5</accession>
<evidence type="ECO:0000313" key="3">
    <source>
        <dbReference type="Proteomes" id="UP001152795"/>
    </source>
</evidence>
<gene>
    <name evidence="2" type="ORF">PACLA_8A052292</name>
</gene>
<dbReference type="EMBL" id="CACRXK020031372">
    <property type="protein sequence ID" value="CAB4043038.1"/>
    <property type="molecule type" value="Genomic_DNA"/>
</dbReference>
<feature type="non-terminal residue" evidence="2">
    <location>
        <position position="68"/>
    </location>
</feature>
<evidence type="ECO:0000256" key="1">
    <source>
        <dbReference type="SAM" id="MobiDB-lite"/>
    </source>
</evidence>
<sequence>MAETSDQDMTEGQTAQTSSSSSSLPTSTADQCKYVSYVDLLEYCIPGGFFVVTADKMIRNKVNESLSK</sequence>
<feature type="region of interest" description="Disordered" evidence="1">
    <location>
        <begin position="1"/>
        <end position="29"/>
    </location>
</feature>
<evidence type="ECO:0000313" key="2">
    <source>
        <dbReference type="EMBL" id="CAB4043038.1"/>
    </source>
</evidence>